<dbReference type="Proteomes" id="UP001148737">
    <property type="component" value="Unassembled WGS sequence"/>
</dbReference>
<protein>
    <submittedName>
        <fullName evidence="1">Uncharacterized protein</fullName>
    </submittedName>
</protein>
<name>A0ACC1QK37_9HYPO</name>
<accession>A0ACC1QK37</accession>
<proteinExistence type="predicted"/>
<organism evidence="1 2">
    <name type="scientific">Lecanicillium saksenae</name>
    <dbReference type="NCBI Taxonomy" id="468837"/>
    <lineage>
        <taxon>Eukaryota</taxon>
        <taxon>Fungi</taxon>
        <taxon>Dikarya</taxon>
        <taxon>Ascomycota</taxon>
        <taxon>Pezizomycotina</taxon>
        <taxon>Sordariomycetes</taxon>
        <taxon>Hypocreomycetidae</taxon>
        <taxon>Hypocreales</taxon>
        <taxon>Cordycipitaceae</taxon>
        <taxon>Lecanicillium</taxon>
    </lineage>
</organism>
<dbReference type="EMBL" id="JANAKD010001344">
    <property type="protein sequence ID" value="KAJ3480476.1"/>
    <property type="molecule type" value="Genomic_DNA"/>
</dbReference>
<gene>
    <name evidence="1" type="ORF">NLG97_g8062</name>
</gene>
<comment type="caution">
    <text evidence="1">The sequence shown here is derived from an EMBL/GenBank/DDBJ whole genome shotgun (WGS) entry which is preliminary data.</text>
</comment>
<sequence length="99" mass="10254">MGCCISKSKSSKGKACDSPTLNARPVQAAEVRRRGRQSYASSSVASCDTACLPSKGLTPSSHGTPDSTIRFNGAGDALNSKGRMVGRSKLPSAACMWVC</sequence>
<keyword evidence="2" id="KW-1185">Reference proteome</keyword>
<evidence type="ECO:0000313" key="2">
    <source>
        <dbReference type="Proteomes" id="UP001148737"/>
    </source>
</evidence>
<evidence type="ECO:0000313" key="1">
    <source>
        <dbReference type="EMBL" id="KAJ3480476.1"/>
    </source>
</evidence>
<reference evidence="1" key="1">
    <citation type="submission" date="2022-07" db="EMBL/GenBank/DDBJ databases">
        <title>Genome Sequence of Lecanicillium saksenae.</title>
        <authorList>
            <person name="Buettner E."/>
        </authorList>
    </citation>
    <scope>NUCLEOTIDE SEQUENCE</scope>
    <source>
        <strain evidence="1">VT-O1</strain>
    </source>
</reference>